<evidence type="ECO:0000313" key="2">
    <source>
        <dbReference type="Proteomes" id="UP000712281"/>
    </source>
</evidence>
<dbReference type="Proteomes" id="UP000712281">
    <property type="component" value="Unassembled WGS sequence"/>
</dbReference>
<accession>A0A8S9MIH1</accession>
<proteinExistence type="predicted"/>
<dbReference type="AlphaFoldDB" id="A0A8S9MIH1"/>
<name>A0A8S9MIH1_BRACR</name>
<gene>
    <name evidence="1" type="ORF">F2Q68_00042331</name>
</gene>
<evidence type="ECO:0000313" key="1">
    <source>
        <dbReference type="EMBL" id="KAF2618257.1"/>
    </source>
</evidence>
<sequence>MESLLMTTSFGGSLTQCKKTKNLSLQRAFKVTSMQTPLEEELYNVKVEPKVSQGRLEELGVSRWSVWMTGSANCLGTGRWISWFT</sequence>
<protein>
    <submittedName>
        <fullName evidence="1">Uncharacterized protein</fullName>
    </submittedName>
</protein>
<organism evidence="1 2">
    <name type="scientific">Brassica cretica</name>
    <name type="common">Mustard</name>
    <dbReference type="NCBI Taxonomy" id="69181"/>
    <lineage>
        <taxon>Eukaryota</taxon>
        <taxon>Viridiplantae</taxon>
        <taxon>Streptophyta</taxon>
        <taxon>Embryophyta</taxon>
        <taxon>Tracheophyta</taxon>
        <taxon>Spermatophyta</taxon>
        <taxon>Magnoliopsida</taxon>
        <taxon>eudicotyledons</taxon>
        <taxon>Gunneridae</taxon>
        <taxon>Pentapetalae</taxon>
        <taxon>rosids</taxon>
        <taxon>malvids</taxon>
        <taxon>Brassicales</taxon>
        <taxon>Brassicaceae</taxon>
        <taxon>Brassiceae</taxon>
        <taxon>Brassica</taxon>
    </lineage>
</organism>
<dbReference type="EMBL" id="QGKW02000007">
    <property type="protein sequence ID" value="KAF2618257.1"/>
    <property type="molecule type" value="Genomic_DNA"/>
</dbReference>
<comment type="caution">
    <text evidence="1">The sequence shown here is derived from an EMBL/GenBank/DDBJ whole genome shotgun (WGS) entry which is preliminary data.</text>
</comment>
<reference evidence="1" key="1">
    <citation type="submission" date="2019-12" db="EMBL/GenBank/DDBJ databases">
        <title>Genome sequencing and annotation of Brassica cretica.</title>
        <authorList>
            <person name="Studholme D.J."/>
            <person name="Sarris P.F."/>
        </authorList>
    </citation>
    <scope>NUCLEOTIDE SEQUENCE</scope>
    <source>
        <strain evidence="1">PFS-001/15</strain>
        <tissue evidence="1">Leaf</tissue>
    </source>
</reference>